<dbReference type="Proteomes" id="UP000271974">
    <property type="component" value="Unassembled WGS sequence"/>
</dbReference>
<dbReference type="AlphaFoldDB" id="A0A3S1A1V4"/>
<feature type="compositionally biased region" description="Polar residues" evidence="1">
    <location>
        <begin position="490"/>
        <end position="509"/>
    </location>
</feature>
<name>A0A3S1A1V4_ELYCH</name>
<reference evidence="2 3" key="1">
    <citation type="submission" date="2019-01" db="EMBL/GenBank/DDBJ databases">
        <title>A draft genome assembly of the solar-powered sea slug Elysia chlorotica.</title>
        <authorList>
            <person name="Cai H."/>
            <person name="Li Q."/>
            <person name="Fang X."/>
            <person name="Li J."/>
            <person name="Curtis N.E."/>
            <person name="Altenburger A."/>
            <person name="Shibata T."/>
            <person name="Feng M."/>
            <person name="Maeda T."/>
            <person name="Schwartz J.A."/>
            <person name="Shigenobu S."/>
            <person name="Lundholm N."/>
            <person name="Nishiyama T."/>
            <person name="Yang H."/>
            <person name="Hasebe M."/>
            <person name="Li S."/>
            <person name="Pierce S.K."/>
            <person name="Wang J."/>
        </authorList>
    </citation>
    <scope>NUCLEOTIDE SEQUENCE [LARGE SCALE GENOMIC DNA]</scope>
    <source>
        <strain evidence="2">EC2010</strain>
        <tissue evidence="2">Whole organism of an adult</tissue>
    </source>
</reference>
<dbReference type="EMBL" id="RQTK01000006">
    <property type="protein sequence ID" value="RUS91742.1"/>
    <property type="molecule type" value="Genomic_DNA"/>
</dbReference>
<feature type="compositionally biased region" description="Low complexity" evidence="1">
    <location>
        <begin position="976"/>
        <end position="989"/>
    </location>
</feature>
<feature type="compositionally biased region" description="Polar residues" evidence="1">
    <location>
        <begin position="283"/>
        <end position="294"/>
    </location>
</feature>
<feature type="region of interest" description="Disordered" evidence="1">
    <location>
        <begin position="651"/>
        <end position="749"/>
    </location>
</feature>
<sequence length="1076" mass="115510">MQQQQKSRQVGQQNLKHSSNPDERHESAVGRDGIQASNAASQQIASHGAAVQRHTSNWQTSSVGPSPSRSDRRQPIIIQNFELLPVGQSHLRRRSLSTANLFLASASLRRGADSSGSAADSSGSGKDSSGAGSVLDRVRLSNCPGRVAEALVPDSSLDRPGMFTQAWGGQSSLEHPLRPDTSSSVPSSKSSFFNKNSSNWTSPNKSQNAKYSGNSVEESSVREQSPQILTSISKSQHQTDPKSQSPKANPDPTCTNGIKSSSLTRVASDNLTESKTELVRASSHPNLSNGTVSPKKTKSKKQVTFADSVSVPWPYTLAHDGKMWSTGNGSLDHHRTVYSEARFRGVDINNNMDTSLFPSPCYEDNIFRPVATWYQPRVERPKEPARIHQGILKHSGSGSQNGSKGEKILPRFDSVPVVTSEVKEVGFISVEDIQNGCANSEFDSKRGKLSTDNAASVLQDASHELNGPGFKQSVTGETGYNIAGEAHLPNNPQTEASSIEPSQMPSSETHFLYHGMENGCASPNDQHNHSENDAAPSTTENDLIVTRKLLQGLPDVITGLQQRGIVERVDTETDVCVVQSKDVNGDTNIQGSQDMATGSTKSHGWHQEQVLAKEQHSTTLKTHGSTSEVSTYTVPQLADSVDLSDYLRKMSQPGGSTSEKPLIAGGFRPRPNNVRFSSKPEVTRGVPGAVENWKPQPNNPEATDTNSLAVMRVRFLKDESDTAARKSDSEPATATSGTGSNSRLDHSDPAAMKVDGKKLHLTQSSALPCAVGQGSAIDNMESSSVPTRPLKPFKGKPGETYMSFNKTQGDVNTDYLMQMYSPTGERKASNDSSNFSTNTKTINSASAVGALGIDIASATDSVSRPPSGLTQRSRITATVTTPISPGTSGNIDVDQEIPNIEAINYITNRGGGGRASRESRRDTLNRKFAVTREDAFAFTPRSRERQRRLLTATLVGEPAPGLAGVETLTPRAVLQARARSSSASRSASATRGLQRGRGVSAHERTLGAMESVFLPGRMKSAIGSSSFGGGRGGAKGMREGVVYSMGRTQLNRRLEMLVMSTTRPNTAMERSRSNLS</sequence>
<comment type="caution">
    <text evidence="2">The sequence shown here is derived from an EMBL/GenBank/DDBJ whole genome shotgun (WGS) entry which is preliminary data.</text>
</comment>
<organism evidence="2 3">
    <name type="scientific">Elysia chlorotica</name>
    <name type="common">Eastern emerald elysia</name>
    <name type="synonym">Sea slug</name>
    <dbReference type="NCBI Taxonomy" id="188477"/>
    <lineage>
        <taxon>Eukaryota</taxon>
        <taxon>Metazoa</taxon>
        <taxon>Spiralia</taxon>
        <taxon>Lophotrochozoa</taxon>
        <taxon>Mollusca</taxon>
        <taxon>Gastropoda</taxon>
        <taxon>Heterobranchia</taxon>
        <taxon>Euthyneura</taxon>
        <taxon>Panpulmonata</taxon>
        <taxon>Sacoglossa</taxon>
        <taxon>Placobranchoidea</taxon>
        <taxon>Plakobranchidae</taxon>
        <taxon>Elysia</taxon>
    </lineage>
</organism>
<accession>A0A3S1A1V4</accession>
<protein>
    <submittedName>
        <fullName evidence="2">Uncharacterized protein</fullName>
    </submittedName>
</protein>
<feature type="compositionally biased region" description="Basic and acidic residues" evidence="1">
    <location>
        <begin position="19"/>
        <end position="29"/>
    </location>
</feature>
<feature type="compositionally biased region" description="Polar residues" evidence="1">
    <location>
        <begin position="200"/>
        <end position="271"/>
    </location>
</feature>
<feature type="region of interest" description="Disordered" evidence="1">
    <location>
        <begin position="151"/>
        <end position="303"/>
    </location>
</feature>
<evidence type="ECO:0000313" key="2">
    <source>
        <dbReference type="EMBL" id="RUS91742.1"/>
    </source>
</evidence>
<feature type="region of interest" description="Disordered" evidence="1">
    <location>
        <begin position="1"/>
        <end position="72"/>
    </location>
</feature>
<feature type="compositionally biased region" description="Polar residues" evidence="1">
    <location>
        <begin position="695"/>
        <end position="708"/>
    </location>
</feature>
<feature type="compositionally biased region" description="Basic and acidic residues" evidence="1">
    <location>
        <begin position="715"/>
        <end position="729"/>
    </location>
</feature>
<evidence type="ECO:0000313" key="3">
    <source>
        <dbReference type="Proteomes" id="UP000271974"/>
    </source>
</evidence>
<evidence type="ECO:0000256" key="1">
    <source>
        <dbReference type="SAM" id="MobiDB-lite"/>
    </source>
</evidence>
<keyword evidence="3" id="KW-1185">Reference proteome</keyword>
<proteinExistence type="predicted"/>
<feature type="region of interest" description="Disordered" evidence="1">
    <location>
        <begin position="776"/>
        <end position="806"/>
    </location>
</feature>
<feature type="region of interest" description="Disordered" evidence="1">
    <location>
        <begin position="976"/>
        <end position="1004"/>
    </location>
</feature>
<feature type="region of interest" description="Disordered" evidence="1">
    <location>
        <begin position="109"/>
        <end position="133"/>
    </location>
</feature>
<dbReference type="OrthoDB" id="6161268at2759"/>
<feature type="compositionally biased region" description="Low complexity" evidence="1">
    <location>
        <begin position="1"/>
        <end position="13"/>
    </location>
</feature>
<feature type="region of interest" description="Disordered" evidence="1">
    <location>
        <begin position="482"/>
        <end position="539"/>
    </location>
</feature>
<feature type="compositionally biased region" description="Low complexity" evidence="1">
    <location>
        <begin position="34"/>
        <end position="46"/>
    </location>
</feature>
<feature type="compositionally biased region" description="Polar residues" evidence="1">
    <location>
        <begin position="730"/>
        <end position="742"/>
    </location>
</feature>
<feature type="compositionally biased region" description="Low complexity" evidence="1">
    <location>
        <begin position="182"/>
        <end position="199"/>
    </location>
</feature>
<gene>
    <name evidence="2" type="ORF">EGW08_000450</name>
</gene>
<feature type="compositionally biased region" description="Polar residues" evidence="1">
    <location>
        <begin position="53"/>
        <end position="68"/>
    </location>
</feature>